<keyword evidence="2" id="KW-0732">Signal</keyword>
<dbReference type="PANTHER" id="PTHR39210">
    <property type="entry name" value="HEPARIN-SULFATE LYASE"/>
    <property type="match status" value="1"/>
</dbReference>
<feature type="region of interest" description="Disordered" evidence="5">
    <location>
        <begin position="52"/>
        <end position="71"/>
    </location>
</feature>
<proteinExistence type="predicted"/>
<evidence type="ECO:0000256" key="3">
    <source>
        <dbReference type="ARBA" id="ARBA00022764"/>
    </source>
</evidence>
<dbReference type="GO" id="GO:0042597">
    <property type="term" value="C:periplasmic space"/>
    <property type="evidence" value="ECO:0007669"/>
    <property type="project" value="UniProtKB-SubCell"/>
</dbReference>
<feature type="compositionally biased region" description="Polar residues" evidence="5">
    <location>
        <begin position="52"/>
        <end position="68"/>
    </location>
</feature>
<dbReference type="Gene3D" id="2.70.98.70">
    <property type="match status" value="1"/>
</dbReference>
<evidence type="ECO:0000256" key="5">
    <source>
        <dbReference type="SAM" id="MobiDB-lite"/>
    </source>
</evidence>
<feature type="domain" description="Heparinase II/III-like C-terminal" evidence="6">
    <location>
        <begin position="330"/>
        <end position="509"/>
    </location>
</feature>
<dbReference type="AlphaFoldDB" id="A0A6J7J8E2"/>
<dbReference type="Pfam" id="PF07940">
    <property type="entry name" value="Hepar_II_III_C"/>
    <property type="match status" value="1"/>
</dbReference>
<dbReference type="InterPro" id="IPR008929">
    <property type="entry name" value="Chondroitin_lyas"/>
</dbReference>
<evidence type="ECO:0000256" key="1">
    <source>
        <dbReference type="ARBA" id="ARBA00004418"/>
    </source>
</evidence>
<comment type="subcellular location">
    <subcellularLocation>
        <location evidence="1">Periplasm</location>
    </subcellularLocation>
</comment>
<dbReference type="Gene3D" id="1.50.10.100">
    <property type="entry name" value="Chondroitin AC/alginate lyase"/>
    <property type="match status" value="1"/>
</dbReference>
<dbReference type="EMBL" id="CAFBNB010000233">
    <property type="protein sequence ID" value="CAB4939151.1"/>
    <property type="molecule type" value="Genomic_DNA"/>
</dbReference>
<evidence type="ECO:0000256" key="4">
    <source>
        <dbReference type="ARBA" id="ARBA00023239"/>
    </source>
</evidence>
<gene>
    <name evidence="7" type="ORF">UFOPK3720_01177</name>
</gene>
<dbReference type="GO" id="GO:0016829">
    <property type="term" value="F:lyase activity"/>
    <property type="evidence" value="ECO:0007669"/>
    <property type="project" value="UniProtKB-KW"/>
</dbReference>
<organism evidence="7">
    <name type="scientific">freshwater metagenome</name>
    <dbReference type="NCBI Taxonomy" id="449393"/>
    <lineage>
        <taxon>unclassified sequences</taxon>
        <taxon>metagenomes</taxon>
        <taxon>ecological metagenomes</taxon>
    </lineage>
</organism>
<sequence length="583" mass="62816">MTPSAVPVPAPLPTELGSWCTALFPPQRTSIERAKAQALMGGKATLSQGGTYKITQHPNWRPQSTTDTSGDRHVHSLNWALPLLYRGVHKQVPSLVERFRQLMHYWIEDHRGKRSYWVNASIYGGLRTQTLVCAAQTLNDPVIAEAALKDARLMVARNWATREVASGTNNTDLIRQTGALAAFCWSGDTGSRDRAWANLVSVARGLVHEDGSDVEGSPKYAVYIENLLSDVIAAAATCGIPADPIPELRGRLYDFVAQAVRPDFKLESLGDTINESLRDAFGTSDPRADWVRSDGTTGTPPAPIYTSYSGGYVFGRAGWQPQPGMADTFYSLRFSNAGPTTPHAHDDGLGVTLYSRGVEWLGDPGPYHYENSSPLRWFLKSRNAHSSVTVSNAGRTKSRGVRQTLAQSDWPTGGNDTTCLRDGTWGSVTVTRCTQYIRSVDAIVVTDSISADRLKGKRKPVRVVTQRWQLPPGLSASNTSDVLTLASGDKALDIVKSGEGGWTARTASKGSSIGWFTGSWGEKLPGAVLSRAVRLPKTASNSVLVTVFVPRNPGDATSAVVGPDGVTITRNGLTITTPLPTGG</sequence>
<dbReference type="PANTHER" id="PTHR39210:SF1">
    <property type="entry name" value="HEPARIN-SULFATE LYASE"/>
    <property type="match status" value="1"/>
</dbReference>
<name>A0A6J7J8E2_9ZZZZ</name>
<dbReference type="InterPro" id="IPR012480">
    <property type="entry name" value="Hepar_II_III_C"/>
</dbReference>
<evidence type="ECO:0000313" key="7">
    <source>
        <dbReference type="EMBL" id="CAB4939151.1"/>
    </source>
</evidence>
<keyword evidence="4" id="KW-0456">Lyase</keyword>
<protein>
    <submittedName>
        <fullName evidence="7">Unannotated protein</fullName>
    </submittedName>
</protein>
<accession>A0A6J7J8E2</accession>
<evidence type="ECO:0000259" key="6">
    <source>
        <dbReference type="Pfam" id="PF07940"/>
    </source>
</evidence>
<feature type="region of interest" description="Disordered" evidence="5">
    <location>
        <begin position="389"/>
        <end position="410"/>
    </location>
</feature>
<evidence type="ECO:0000256" key="2">
    <source>
        <dbReference type="ARBA" id="ARBA00022729"/>
    </source>
</evidence>
<keyword evidence="3" id="KW-0574">Periplasm</keyword>
<reference evidence="7" key="1">
    <citation type="submission" date="2020-05" db="EMBL/GenBank/DDBJ databases">
        <authorList>
            <person name="Chiriac C."/>
            <person name="Salcher M."/>
            <person name="Ghai R."/>
            <person name="Kavagutti S V."/>
        </authorList>
    </citation>
    <scope>NUCLEOTIDE SEQUENCE</scope>
</reference>